<evidence type="ECO:0000259" key="5">
    <source>
        <dbReference type="PROSITE" id="PS50102"/>
    </source>
</evidence>
<evidence type="ECO:0000313" key="7">
    <source>
        <dbReference type="Proteomes" id="UP000054549"/>
    </source>
</evidence>
<dbReference type="Proteomes" id="UP000054549">
    <property type="component" value="Unassembled WGS sequence"/>
</dbReference>
<organism evidence="6 7">
    <name type="scientific">Amanita muscaria (strain Koide BX008)</name>
    <dbReference type="NCBI Taxonomy" id="946122"/>
    <lineage>
        <taxon>Eukaryota</taxon>
        <taxon>Fungi</taxon>
        <taxon>Dikarya</taxon>
        <taxon>Basidiomycota</taxon>
        <taxon>Agaricomycotina</taxon>
        <taxon>Agaricomycetes</taxon>
        <taxon>Agaricomycetidae</taxon>
        <taxon>Agaricales</taxon>
        <taxon>Pluteineae</taxon>
        <taxon>Amanitaceae</taxon>
        <taxon>Amanita</taxon>
    </lineage>
</organism>
<dbReference type="PROSITE" id="PS50102">
    <property type="entry name" value="RRM"/>
    <property type="match status" value="1"/>
</dbReference>
<evidence type="ECO:0000313" key="6">
    <source>
        <dbReference type="EMBL" id="KIL62791.1"/>
    </source>
</evidence>
<evidence type="ECO:0000256" key="1">
    <source>
        <dbReference type="ARBA" id="ARBA00021141"/>
    </source>
</evidence>
<sequence>MGEREGCLICTCNYQTRKLLLSSRHRAMSTNTTDTVPNEHLTFPSVLDDTPEPAVREPPQLRSVLKDRLYVGNLHPTVDEYTLLQLFSRFGKITKLDFLFHKTGVLKGKPRGYAFIEYGDEADALKALTKANGKLLRGRKLVVTYAHQAPLDQDFAGSSSSKHRKFVSEAGRPTTLSLIKSSMSDRRHSRTEDKIALMEAKLKQLEGTKRNRHRR</sequence>
<keyword evidence="7" id="KW-1185">Reference proteome</keyword>
<dbReference type="AlphaFoldDB" id="A0A0C2X0X4"/>
<dbReference type="InterPro" id="IPR035979">
    <property type="entry name" value="RBD_domain_sf"/>
</dbReference>
<dbReference type="InterPro" id="IPR012677">
    <property type="entry name" value="Nucleotide-bd_a/b_plait_sf"/>
</dbReference>
<dbReference type="SMART" id="SM00360">
    <property type="entry name" value="RRM"/>
    <property type="match status" value="1"/>
</dbReference>
<dbReference type="EMBL" id="KN818266">
    <property type="protein sequence ID" value="KIL62791.1"/>
    <property type="molecule type" value="Genomic_DNA"/>
</dbReference>
<dbReference type="Gene3D" id="3.30.70.330">
    <property type="match status" value="1"/>
</dbReference>
<protein>
    <recommendedName>
        <fullName evidence="1">Probable RNA-binding protein 18</fullName>
    </recommendedName>
    <alternativeName>
        <fullName evidence="2">RNA-binding motif protein 18</fullName>
    </alternativeName>
</protein>
<dbReference type="InterPro" id="IPR039157">
    <property type="entry name" value="RBM18_RRM"/>
</dbReference>
<dbReference type="OrthoDB" id="6730379at2759"/>
<dbReference type="InParanoid" id="A0A0C2X0X4"/>
<dbReference type="STRING" id="946122.A0A0C2X0X4"/>
<evidence type="ECO:0000256" key="4">
    <source>
        <dbReference type="SAM" id="MobiDB-lite"/>
    </source>
</evidence>
<dbReference type="InterPro" id="IPR000504">
    <property type="entry name" value="RRM_dom"/>
</dbReference>
<dbReference type="Pfam" id="PF00076">
    <property type="entry name" value="RRM_1"/>
    <property type="match status" value="1"/>
</dbReference>
<dbReference type="PANTHER" id="PTHR48038">
    <property type="entry name" value="RIBONUCLEOPROTEIN RB97D"/>
    <property type="match status" value="1"/>
</dbReference>
<gene>
    <name evidence="6" type="ORF">M378DRAFT_742797</name>
</gene>
<dbReference type="HOGENOM" id="CLU_066926_1_0_1"/>
<dbReference type="GO" id="GO:0003723">
    <property type="term" value="F:RNA binding"/>
    <property type="evidence" value="ECO:0007669"/>
    <property type="project" value="UniProtKB-UniRule"/>
</dbReference>
<proteinExistence type="predicted"/>
<evidence type="ECO:0000256" key="2">
    <source>
        <dbReference type="ARBA" id="ARBA00030780"/>
    </source>
</evidence>
<name>A0A0C2X0X4_AMAMK</name>
<reference evidence="6 7" key="1">
    <citation type="submission" date="2014-04" db="EMBL/GenBank/DDBJ databases">
        <title>Evolutionary Origins and Diversification of the Mycorrhizal Mutualists.</title>
        <authorList>
            <consortium name="DOE Joint Genome Institute"/>
            <consortium name="Mycorrhizal Genomics Consortium"/>
            <person name="Kohler A."/>
            <person name="Kuo A."/>
            <person name="Nagy L.G."/>
            <person name="Floudas D."/>
            <person name="Copeland A."/>
            <person name="Barry K.W."/>
            <person name="Cichocki N."/>
            <person name="Veneault-Fourrey C."/>
            <person name="LaButti K."/>
            <person name="Lindquist E.A."/>
            <person name="Lipzen A."/>
            <person name="Lundell T."/>
            <person name="Morin E."/>
            <person name="Murat C."/>
            <person name="Riley R."/>
            <person name="Ohm R."/>
            <person name="Sun H."/>
            <person name="Tunlid A."/>
            <person name="Henrissat B."/>
            <person name="Grigoriev I.V."/>
            <person name="Hibbett D.S."/>
            <person name="Martin F."/>
        </authorList>
    </citation>
    <scope>NUCLEOTIDE SEQUENCE [LARGE SCALE GENOMIC DNA]</scope>
    <source>
        <strain evidence="6 7">Koide BX008</strain>
    </source>
</reference>
<dbReference type="CDD" id="cd12355">
    <property type="entry name" value="RRM_RBM18"/>
    <property type="match status" value="1"/>
</dbReference>
<evidence type="ECO:0000256" key="3">
    <source>
        <dbReference type="PROSITE-ProRule" id="PRU00176"/>
    </source>
</evidence>
<feature type="domain" description="RRM" evidence="5">
    <location>
        <begin position="67"/>
        <end position="148"/>
    </location>
</feature>
<feature type="region of interest" description="Disordered" evidence="4">
    <location>
        <begin position="30"/>
        <end position="56"/>
    </location>
</feature>
<dbReference type="SUPFAM" id="SSF54928">
    <property type="entry name" value="RNA-binding domain, RBD"/>
    <property type="match status" value="1"/>
</dbReference>
<dbReference type="PANTHER" id="PTHR48038:SF1">
    <property type="entry name" value="RIBONUCLEOPROTEIN RB97D"/>
    <property type="match status" value="1"/>
</dbReference>
<accession>A0A0C2X0X4</accession>
<keyword evidence="3" id="KW-0694">RNA-binding</keyword>